<organism evidence="1 2">
    <name type="scientific">Xyrichtys novacula</name>
    <name type="common">Pearly razorfish</name>
    <name type="synonym">Hemipteronotus novacula</name>
    <dbReference type="NCBI Taxonomy" id="13765"/>
    <lineage>
        <taxon>Eukaryota</taxon>
        <taxon>Metazoa</taxon>
        <taxon>Chordata</taxon>
        <taxon>Craniata</taxon>
        <taxon>Vertebrata</taxon>
        <taxon>Euteleostomi</taxon>
        <taxon>Actinopterygii</taxon>
        <taxon>Neopterygii</taxon>
        <taxon>Teleostei</taxon>
        <taxon>Neoteleostei</taxon>
        <taxon>Acanthomorphata</taxon>
        <taxon>Eupercaria</taxon>
        <taxon>Labriformes</taxon>
        <taxon>Labridae</taxon>
        <taxon>Xyrichtys</taxon>
    </lineage>
</organism>
<name>A0AAV1FPQ5_XYRNO</name>
<keyword evidence="2" id="KW-1185">Reference proteome</keyword>
<dbReference type="AlphaFoldDB" id="A0AAV1FPQ5"/>
<reference evidence="1" key="1">
    <citation type="submission" date="2023-08" db="EMBL/GenBank/DDBJ databases">
        <authorList>
            <person name="Alioto T."/>
            <person name="Alioto T."/>
            <person name="Gomez Garrido J."/>
        </authorList>
    </citation>
    <scope>NUCLEOTIDE SEQUENCE</scope>
</reference>
<evidence type="ECO:0000313" key="1">
    <source>
        <dbReference type="EMBL" id="CAJ1063442.1"/>
    </source>
</evidence>
<evidence type="ECO:0000313" key="2">
    <source>
        <dbReference type="Proteomes" id="UP001178508"/>
    </source>
</evidence>
<protein>
    <submittedName>
        <fullName evidence="1">Uncharacterized protein</fullName>
    </submittedName>
</protein>
<accession>A0AAV1FPQ5</accession>
<sequence>MEGLKGAVRLQLPLSEPHSASPLDPLWPVAPGWDTLTAGPLCRASDLEDWGVGYCAVRALAVERLMQTQTNPRWQFDGFTVSVVFTAKQLFKLKAQPEAPAAEKDLQWSSQRDVDPLWTRRGVARDHQASILIKETYAST</sequence>
<dbReference type="EMBL" id="OY660872">
    <property type="protein sequence ID" value="CAJ1063442.1"/>
    <property type="molecule type" value="Genomic_DNA"/>
</dbReference>
<dbReference type="Proteomes" id="UP001178508">
    <property type="component" value="Chromosome 9"/>
</dbReference>
<proteinExistence type="predicted"/>
<gene>
    <name evidence="1" type="ORF">XNOV1_A040202</name>
</gene>